<dbReference type="RefSeq" id="WP_142812475.1">
    <property type="nucleotide sequence ID" value="NZ_CP036282.1"/>
</dbReference>
<dbReference type="InterPro" id="IPR012337">
    <property type="entry name" value="RNaseH-like_sf"/>
</dbReference>
<dbReference type="AlphaFoldDB" id="A0A515ERL2"/>
<dbReference type="Gene3D" id="3.30.420.10">
    <property type="entry name" value="Ribonuclease H-like superfamily/Ribonuclease H"/>
    <property type="match status" value="1"/>
</dbReference>
<dbReference type="InterPro" id="IPR001584">
    <property type="entry name" value="Integrase_cat-core"/>
</dbReference>
<dbReference type="InterPro" id="IPR036397">
    <property type="entry name" value="RNaseH_sf"/>
</dbReference>
<name>A0A515ERL2_9BURK</name>
<evidence type="ECO:0000313" key="3">
    <source>
        <dbReference type="Proteomes" id="UP000317365"/>
    </source>
</evidence>
<dbReference type="PROSITE" id="PS50994">
    <property type="entry name" value="INTEGRASE"/>
    <property type="match status" value="1"/>
</dbReference>
<reference evidence="3" key="2">
    <citation type="journal article" date="2020" name="Int. J. Syst. Evol. Microbiol.">
        <title>Genomic insights into a novel species Rhodoferax aquaticus sp. nov., isolated from freshwater.</title>
        <authorList>
            <person name="Li T."/>
            <person name="Zhuo Y."/>
            <person name="Jin C.Z."/>
            <person name="Wu X."/>
            <person name="Ko S.R."/>
            <person name="Jin F.J."/>
            <person name="Ahn C.Y."/>
            <person name="Oh H.M."/>
            <person name="Lee H.G."/>
            <person name="Jin L."/>
        </authorList>
    </citation>
    <scope>NUCLEOTIDE SEQUENCE [LARGE SCALE GENOMIC DNA]</scope>
    <source>
        <strain evidence="3">Gr-4</strain>
    </source>
</reference>
<accession>A0A515ERL2</accession>
<reference evidence="3" key="1">
    <citation type="submission" date="2019-02" db="EMBL/GenBank/DDBJ databases">
        <title>Complete genome sequence of Rhodoferax sp. Gr-4.</title>
        <authorList>
            <person name="Jin L."/>
        </authorList>
    </citation>
    <scope>NUCLEOTIDE SEQUENCE [LARGE SCALE GENOMIC DNA]</scope>
    <source>
        <strain evidence="3">Gr-4</strain>
    </source>
</reference>
<protein>
    <submittedName>
        <fullName evidence="2">Integrase</fullName>
    </submittedName>
</protein>
<evidence type="ECO:0000259" key="1">
    <source>
        <dbReference type="PROSITE" id="PS50994"/>
    </source>
</evidence>
<feature type="domain" description="Integrase catalytic" evidence="1">
    <location>
        <begin position="190"/>
        <end position="351"/>
    </location>
</feature>
<dbReference type="GO" id="GO:0015074">
    <property type="term" value="P:DNA integration"/>
    <property type="evidence" value="ECO:0007669"/>
    <property type="project" value="InterPro"/>
</dbReference>
<sequence>MALNPAIVQRLVQLAQAVANAPHGSKQALYDAACSELGMSAPTLYRHLGAVKVKPERKRRSDAGDVLLSREDAVAISAALMVSHRKSGKRLMSIGQAVELMRANGEVKADRTDPETGEVSPLSDSAISRALRSYGLHPDQLNCPAPAVELKSLHPNHVGSIDASMCVLYYLNARTERESGLQVMEHTKFYKNKPANLKRIEADRVWSYEYTEHYSGAIFVNYVMGAESGTNLAESFIAAIQKREGDPLHGVPFILMMDMGSANTGGLFSNLLRRLQVKPIAHAAGNARATGQVENARNIIERSFESGLRFSPVQDLAQLNAQAQRWARWYNSTKIHSRHGKTRYDQWLTISQEQLRIAPPPELCFELLTHTPESRKVTDFLTVPFKGRDFDVSGVPNVMVGEKLQVTHNPYVLDAAMVLDTDVNGLEVLYSVPLVRRDDAGFSETANVIGEDYRRHADTRADSNRKEVDRFAYDALTQDEVDTKRRANATPFGGRIDPFKVIEQAPERTFMPRKGTDLVSTTSTSSMVVARVLSQFEAAQALVVRGVAMSPELIATLRSLHPDGVPEDQLEALQARLAVRGGLRMVAGGAL</sequence>
<dbReference type="Proteomes" id="UP000317365">
    <property type="component" value="Chromosome"/>
</dbReference>
<dbReference type="GO" id="GO:0003676">
    <property type="term" value="F:nucleic acid binding"/>
    <property type="evidence" value="ECO:0007669"/>
    <property type="project" value="InterPro"/>
</dbReference>
<dbReference type="PANTHER" id="PTHR35004">
    <property type="entry name" value="TRANSPOSASE RV3428C-RELATED"/>
    <property type="match status" value="1"/>
</dbReference>
<proteinExistence type="predicted"/>
<dbReference type="KEGG" id="rhg:EXZ61_14700"/>
<gene>
    <name evidence="2" type="ORF">EXZ61_14700</name>
</gene>
<dbReference type="EMBL" id="CP036282">
    <property type="protein sequence ID" value="QDL55317.1"/>
    <property type="molecule type" value="Genomic_DNA"/>
</dbReference>
<keyword evidence="3" id="KW-1185">Reference proteome</keyword>
<evidence type="ECO:0000313" key="2">
    <source>
        <dbReference type="EMBL" id="QDL55317.1"/>
    </source>
</evidence>
<organism evidence="2 3">
    <name type="scientific">Rhodoferax aquaticus</name>
    <dbReference type="NCBI Taxonomy" id="2527691"/>
    <lineage>
        <taxon>Bacteria</taxon>
        <taxon>Pseudomonadati</taxon>
        <taxon>Pseudomonadota</taxon>
        <taxon>Betaproteobacteria</taxon>
        <taxon>Burkholderiales</taxon>
        <taxon>Comamonadaceae</taxon>
        <taxon>Rhodoferax</taxon>
    </lineage>
</organism>
<dbReference type="SUPFAM" id="SSF53098">
    <property type="entry name" value="Ribonuclease H-like"/>
    <property type="match status" value="1"/>
</dbReference>
<dbReference type="PANTHER" id="PTHR35004:SF7">
    <property type="entry name" value="INTEGRASE PROTEIN"/>
    <property type="match status" value="1"/>
</dbReference>